<reference evidence="2" key="1">
    <citation type="submission" date="2022-11" db="UniProtKB">
        <authorList>
            <consortium name="WormBaseParasite"/>
        </authorList>
    </citation>
    <scope>IDENTIFICATION</scope>
</reference>
<evidence type="ECO:0000313" key="2">
    <source>
        <dbReference type="WBParaSite" id="PSAMB.scaffold1634size29213.g14326.t1"/>
    </source>
</evidence>
<dbReference type="AlphaFoldDB" id="A0A914V7J8"/>
<proteinExistence type="predicted"/>
<accession>A0A914V7J8</accession>
<protein>
    <submittedName>
        <fullName evidence="2">Uncharacterized protein</fullName>
    </submittedName>
</protein>
<sequence>MVCGDGLFQNTEMVRVEISGERLTQSLVQLDILDGSMWRVGKSESKLLMSVEERPGRCRDARWQLNVLFGGTSGMRQRVGETSKLACWCRTGRGKKADGGFKLERQSVELGWRLASGTSRSVSAAGDVVERGSNEAVVAAGVKLREDVDVGDVAAIRRQ</sequence>
<keyword evidence="1" id="KW-1185">Reference proteome</keyword>
<evidence type="ECO:0000313" key="1">
    <source>
        <dbReference type="Proteomes" id="UP000887566"/>
    </source>
</evidence>
<dbReference type="WBParaSite" id="PSAMB.scaffold1634size29213.g14326.t1">
    <property type="protein sequence ID" value="PSAMB.scaffold1634size29213.g14326.t1"/>
    <property type="gene ID" value="PSAMB.scaffold1634size29213.g14326"/>
</dbReference>
<name>A0A914V7J8_9BILA</name>
<dbReference type="Proteomes" id="UP000887566">
    <property type="component" value="Unplaced"/>
</dbReference>
<organism evidence="1 2">
    <name type="scientific">Plectus sambesii</name>
    <dbReference type="NCBI Taxonomy" id="2011161"/>
    <lineage>
        <taxon>Eukaryota</taxon>
        <taxon>Metazoa</taxon>
        <taxon>Ecdysozoa</taxon>
        <taxon>Nematoda</taxon>
        <taxon>Chromadorea</taxon>
        <taxon>Plectida</taxon>
        <taxon>Plectina</taxon>
        <taxon>Plectoidea</taxon>
        <taxon>Plectidae</taxon>
        <taxon>Plectus</taxon>
    </lineage>
</organism>